<dbReference type="RefSeq" id="WP_336807060.1">
    <property type="nucleotide sequence ID" value="NZ_JBBBNY010000003.1"/>
</dbReference>
<evidence type="ECO:0000259" key="1">
    <source>
        <dbReference type="Pfam" id="PF04233"/>
    </source>
</evidence>
<evidence type="ECO:0000313" key="2">
    <source>
        <dbReference type="EMBL" id="MEI7036444.1"/>
    </source>
</evidence>
<accession>A0ABU8JB22</accession>
<gene>
    <name evidence="2" type="ORF">WAT24_06715</name>
</gene>
<name>A0ABU8JB22_9GAMM</name>
<dbReference type="Pfam" id="PF04233">
    <property type="entry name" value="Phage_Mu_F"/>
    <property type="match status" value="1"/>
</dbReference>
<sequence length="429" mass="47002">MADGSVSYGSVPFKEQIAFFRRKTNTPTERWTDLWQEEHDHAFMVAGANRIDLLVDLRQAVDKAIAEGAGLEAFRRDFDQIVAKHGWSYTGGRDWRTRVIFETNLRTSYAAGRYAQLQALKQVRPFWRYRHSDSVQHPRPQHLAWNGLVLHADDPWWQTHYPPNGWGCQCTVEALNLRDLKRLGKDGPDQAPPIDLQDVVVGQRGPAPTTVQTPAGVDPGFGYAPGRSAYEQLAQGVVTKAAELPATTAAKALAPILALPRAQQALDAAYGAWQAEVLTTRQARNLTVPVGALDQELVQRMTAEGLEPATAPIVARDVEVLHALRDAKSTTPSGKPVALTPDELAHLPNLLASPKAVLLDRADGTLLYVVDASDRREAGKVVVAINYRLKTETGKRLVNSFRTASLLDLVDVEAGVKSGELVLLRGSLA</sequence>
<dbReference type="EMBL" id="JBBBNY010000003">
    <property type="protein sequence ID" value="MEI7036444.1"/>
    <property type="molecule type" value="Genomic_DNA"/>
</dbReference>
<dbReference type="InterPro" id="IPR006528">
    <property type="entry name" value="Phage_head_morphogenesis_dom"/>
</dbReference>
<proteinExistence type="predicted"/>
<organism evidence="2 3">
    <name type="scientific">Fulvimonas yonginensis</name>
    <dbReference type="NCBI Taxonomy" id="1495200"/>
    <lineage>
        <taxon>Bacteria</taxon>
        <taxon>Pseudomonadati</taxon>
        <taxon>Pseudomonadota</taxon>
        <taxon>Gammaproteobacteria</taxon>
        <taxon>Lysobacterales</taxon>
        <taxon>Rhodanobacteraceae</taxon>
        <taxon>Fulvimonas</taxon>
    </lineage>
</organism>
<reference evidence="2 3" key="1">
    <citation type="journal article" date="2014" name="Int. J. Syst. Evol. Microbiol.">
        <title>Fulvimonas yonginensis sp. nov., isolated from greenhouse soil, and emended description of the genus Fulvimonas.</title>
        <authorList>
            <person name="Ahn J.H."/>
            <person name="Kim S.J."/>
            <person name="Weon H.Y."/>
            <person name="Hong S.B."/>
            <person name="Seok S.J."/>
            <person name="Kwon S.W."/>
        </authorList>
    </citation>
    <scope>NUCLEOTIDE SEQUENCE [LARGE SCALE GENOMIC DNA]</scope>
    <source>
        <strain evidence="2 3">KACC 16952</strain>
    </source>
</reference>
<protein>
    <submittedName>
        <fullName evidence="2">Phage minor head protein</fullName>
    </submittedName>
</protein>
<keyword evidence="3" id="KW-1185">Reference proteome</keyword>
<evidence type="ECO:0000313" key="3">
    <source>
        <dbReference type="Proteomes" id="UP001381174"/>
    </source>
</evidence>
<dbReference type="Proteomes" id="UP001381174">
    <property type="component" value="Unassembled WGS sequence"/>
</dbReference>
<feature type="domain" description="Phage head morphogenesis" evidence="1">
    <location>
        <begin position="57"/>
        <end position="172"/>
    </location>
</feature>
<comment type="caution">
    <text evidence="2">The sequence shown here is derived from an EMBL/GenBank/DDBJ whole genome shotgun (WGS) entry which is preliminary data.</text>
</comment>